<organism evidence="1 2">
    <name type="scientific">Penicillium frequentans</name>
    <dbReference type="NCBI Taxonomy" id="3151616"/>
    <lineage>
        <taxon>Eukaryota</taxon>
        <taxon>Fungi</taxon>
        <taxon>Dikarya</taxon>
        <taxon>Ascomycota</taxon>
        <taxon>Pezizomycotina</taxon>
        <taxon>Eurotiomycetes</taxon>
        <taxon>Eurotiomycetidae</taxon>
        <taxon>Eurotiales</taxon>
        <taxon>Aspergillaceae</taxon>
        <taxon>Penicillium</taxon>
    </lineage>
</organism>
<dbReference type="PANTHER" id="PTHR38111:SF9">
    <property type="entry name" value="ZN(2)-C6 FUNGAL-TYPE DOMAIN-CONTAINING PROTEIN"/>
    <property type="match status" value="1"/>
</dbReference>
<proteinExistence type="predicted"/>
<evidence type="ECO:0000313" key="1">
    <source>
        <dbReference type="EMBL" id="KAJ5538534.1"/>
    </source>
</evidence>
<dbReference type="EMBL" id="JAQIZZ010000006">
    <property type="protein sequence ID" value="KAJ5538534.1"/>
    <property type="molecule type" value="Genomic_DNA"/>
</dbReference>
<protein>
    <submittedName>
        <fullName evidence="1">Uncharacterized protein</fullName>
    </submittedName>
</protein>
<keyword evidence="2" id="KW-1185">Reference proteome</keyword>
<accession>A0AAD6CTL5</accession>
<sequence>MANKDYSNTYHEAIHTLRKSFGVDGNSVKFELIPTVMCLALAEMMIPDSAAAIAEHIKAAGLLFQAYGPDACKEGFGHKLFAGFRPLLTMQAIQQRQPVFLALPAWIDTPFSRFDPSLMQQLLNEAVMLPSLLHQADTVVENPELSSQPDRVEQILDIFINFASRLDNFETVLCADGCPPYWPHGDAKDAPLPFWYPNITLANAFTYLWALKIIYMGEMKRLSTYLPRDSPKDSLSPGRLHLSLAENDLLMVVLARQIQLSMEYLLQDEMELFGPSSTFFPLKVAYQIFKMDKVGFKVEIACIEKYLDVLDDKGLLSARSFVFGR</sequence>
<dbReference type="InterPro" id="IPR053178">
    <property type="entry name" value="Osmoadaptation_assoc"/>
</dbReference>
<dbReference type="PANTHER" id="PTHR38111">
    <property type="entry name" value="ZN(2)-C6 FUNGAL-TYPE DOMAIN-CONTAINING PROTEIN-RELATED"/>
    <property type="match status" value="1"/>
</dbReference>
<gene>
    <name evidence="1" type="ORF">N7494_008013</name>
</gene>
<dbReference type="Proteomes" id="UP001220324">
    <property type="component" value="Unassembled WGS sequence"/>
</dbReference>
<evidence type="ECO:0000313" key="2">
    <source>
        <dbReference type="Proteomes" id="UP001220324"/>
    </source>
</evidence>
<comment type="caution">
    <text evidence="1">The sequence shown here is derived from an EMBL/GenBank/DDBJ whole genome shotgun (WGS) entry which is preliminary data.</text>
</comment>
<dbReference type="AlphaFoldDB" id="A0AAD6CTL5"/>
<name>A0AAD6CTL5_9EURO</name>
<reference evidence="1 2" key="1">
    <citation type="journal article" date="2023" name="IMA Fungus">
        <title>Comparative genomic study of the Penicillium genus elucidates a diverse pangenome and 15 lateral gene transfer events.</title>
        <authorList>
            <person name="Petersen C."/>
            <person name="Sorensen T."/>
            <person name="Nielsen M.R."/>
            <person name="Sondergaard T.E."/>
            <person name="Sorensen J.L."/>
            <person name="Fitzpatrick D.A."/>
            <person name="Frisvad J.C."/>
            <person name="Nielsen K.L."/>
        </authorList>
    </citation>
    <scope>NUCLEOTIDE SEQUENCE [LARGE SCALE GENOMIC DNA]</scope>
    <source>
        <strain evidence="1 2">IBT 35679</strain>
    </source>
</reference>